<dbReference type="SUPFAM" id="SSF101898">
    <property type="entry name" value="NHL repeat"/>
    <property type="match status" value="1"/>
</dbReference>
<feature type="transmembrane region" description="Helical" evidence="4">
    <location>
        <begin position="930"/>
        <end position="951"/>
    </location>
</feature>
<dbReference type="GO" id="GO:0006511">
    <property type="term" value="P:ubiquitin-dependent protein catabolic process"/>
    <property type="evidence" value="ECO:0007669"/>
    <property type="project" value="TreeGrafter"/>
</dbReference>
<evidence type="ECO:0000259" key="6">
    <source>
        <dbReference type="PROSITE" id="PS50975"/>
    </source>
</evidence>
<reference evidence="7 8" key="1">
    <citation type="submission" date="2016-02" db="EMBL/GenBank/DDBJ databases">
        <title>Genome analysis of coral dinoflagellate symbionts highlights evolutionary adaptations to a symbiotic lifestyle.</title>
        <authorList>
            <person name="Aranda M."/>
            <person name="Li Y."/>
            <person name="Liew Y.J."/>
            <person name="Baumgarten S."/>
            <person name="Simakov O."/>
            <person name="Wilson M."/>
            <person name="Piel J."/>
            <person name="Ashoor H."/>
            <person name="Bougouffa S."/>
            <person name="Bajic V.B."/>
            <person name="Ryu T."/>
            <person name="Ravasi T."/>
            <person name="Bayer T."/>
            <person name="Micklem G."/>
            <person name="Kim H."/>
            <person name="Bhak J."/>
            <person name="Lajeunesse T.C."/>
            <person name="Voolstra C.R."/>
        </authorList>
    </citation>
    <scope>NUCLEOTIDE SEQUENCE [LARGE SCALE GENOMIC DNA]</scope>
    <source>
        <strain evidence="7 8">CCMP2467</strain>
    </source>
</reference>
<feature type="domain" description="ATP-grasp" evidence="6">
    <location>
        <begin position="425"/>
        <end position="616"/>
    </location>
</feature>
<evidence type="ECO:0000313" key="8">
    <source>
        <dbReference type="Proteomes" id="UP000186817"/>
    </source>
</evidence>
<dbReference type="Gene3D" id="2.120.10.30">
    <property type="entry name" value="TolB, C-terminal domain"/>
    <property type="match status" value="1"/>
</dbReference>
<evidence type="ECO:0000256" key="3">
    <source>
        <dbReference type="PROSITE-ProRule" id="PRU00409"/>
    </source>
</evidence>
<feature type="domain" description="RING-type" evidence="5">
    <location>
        <begin position="990"/>
        <end position="1035"/>
    </location>
</feature>
<comment type="caution">
    <text evidence="7">The sequence shown here is derived from an EMBL/GenBank/DDBJ whole genome shotgun (WGS) entry which is preliminary data.</text>
</comment>
<keyword evidence="3" id="KW-0067">ATP-binding</keyword>
<proteinExistence type="predicted"/>
<keyword evidence="3" id="KW-0547">Nucleotide-binding</keyword>
<keyword evidence="2" id="KW-0862">Zinc</keyword>
<sequence>MIMLNRYSVDLLTKCDGLERLLTEQKLNGVNDFSDIIDIAIDAAGDLYVLDGQHGRIVSVTQAKSTDRGSTTKPSLSLRDFLLELDHGKYGRSSRFSWLMKNAASDETGEAATAGALRQIEEPVAEVSAISEFLVVGDWSDWDFEPLQRSEGSEKCEEFVLEVKLPHAGGEFQIVCDRDWSRVLYPGPGSPGKEVLGPDSDGHGRNWCLNGRRGDIFLLRLLPGQSGHPGPMVSWDLVEAGPLEEHGISYSSIAEGAGWQEAVERVEEMKRHGEDCRAERSQALRLCGEAGASAPALQLLEDIWSEDKQANEPSQEDYQSVLRACELSGDQAEAAVRQEMAERGEEQEDRFCLTPRVYWHRDVRRMGCGASNTLDWQGGDPPEPPTSSSWLLPASDNMAVEIARQQEALREAGWRILSCDPDVVRRLDDKVELQALAEGAGLSSYFPKRFRLPERASYPCILKPAAGEFGAGVQIVYSAESVRRITGTDSGELTGRWLLQELVVGCHEFSTSLLVLNGKILEKACIRYRYDAEEYVWPQVTELEKELVEPTESELKVMEKLVQGYSGFVNFNYKVRRTDEQMLIMEANARVGADLACDVPRPLARRMLELLDRVYEDGPKAERIRDGVGEVVGAGKLCLDVGTRALYIGADGSIYFIDENGSRVQRYFDGQTTSVAGRPESGSEASQLEDAEDIFVTREGVLYVSDSGNNRIQKWTPGATEGVTVAGGNGKGSRLDQLQHPVGLHITEDSTIYIADYQNHRIMKWREGWQHGLVVAGGQGNGDELYQARHWLSRLGLAASARAMEYLAACRSLWRMPWTAGWYSEEEVHLRCWGAPWLARFVATEVGLSLLAGAAAGSGQSLGYLCLALLPLFAAYYRHELDRLLQKPHSEDLETWQTQQLFLHGVSCLAASFQVSWLRLAQFAASQQDVVFPSALCFVFLNIGFALAMVATNILQEIALPARKGEATPEVSVVEVTESTARAEELAEACSICLRPLGIGEPLTRLHCGHAFHRPCIEGWLRSGVISRDTRICPLRCENPPQPPPPRPTSRQRLAALGGSNIAVRSEAVHTPRGRLRGRVALNPPRGQIRVSTCLNSTAIHSAVEERSISVTLQGSGAAGCRICRNGRPTWRRALVNVGGSGESAISTASATEADVLFILAALRKMIVVLATLYEPIDVTFDSQGALYVADNGNARVVRWCAPSVPYEQILPCAAVF</sequence>
<dbReference type="PROSITE" id="PS50089">
    <property type="entry name" value="ZF_RING_2"/>
    <property type="match status" value="1"/>
</dbReference>
<evidence type="ECO:0000256" key="1">
    <source>
        <dbReference type="ARBA" id="ARBA00022737"/>
    </source>
</evidence>
<keyword evidence="2" id="KW-0479">Metal-binding</keyword>
<dbReference type="InterPro" id="IPR001258">
    <property type="entry name" value="NHL_repeat"/>
</dbReference>
<dbReference type="GO" id="GO:0061630">
    <property type="term" value="F:ubiquitin protein ligase activity"/>
    <property type="evidence" value="ECO:0007669"/>
    <property type="project" value="TreeGrafter"/>
</dbReference>
<dbReference type="Pfam" id="PF01436">
    <property type="entry name" value="NHL"/>
    <property type="match status" value="1"/>
</dbReference>
<dbReference type="CDD" id="cd16448">
    <property type="entry name" value="RING-H2"/>
    <property type="match status" value="1"/>
</dbReference>
<keyword evidence="4" id="KW-0812">Transmembrane</keyword>
<dbReference type="InterPro" id="IPR011042">
    <property type="entry name" value="6-blade_b-propeller_TolB-like"/>
</dbReference>
<dbReference type="Proteomes" id="UP000186817">
    <property type="component" value="Unassembled WGS sequence"/>
</dbReference>
<dbReference type="Gene3D" id="3.30.40.10">
    <property type="entry name" value="Zinc/RING finger domain, C3HC4 (zinc finger)"/>
    <property type="match status" value="1"/>
</dbReference>
<evidence type="ECO:0000256" key="2">
    <source>
        <dbReference type="PROSITE-ProRule" id="PRU00175"/>
    </source>
</evidence>
<dbReference type="PANTHER" id="PTHR22765:SF434">
    <property type="entry name" value="GB|AAD18119.1-RELATED"/>
    <property type="match status" value="1"/>
</dbReference>
<dbReference type="AlphaFoldDB" id="A0A1Q9CHD4"/>
<keyword evidence="4" id="KW-0472">Membrane</keyword>
<dbReference type="PROSITE" id="PS50975">
    <property type="entry name" value="ATP_GRASP"/>
    <property type="match status" value="1"/>
</dbReference>
<dbReference type="EMBL" id="LSRX01001203">
    <property type="protein sequence ID" value="OLP82335.1"/>
    <property type="molecule type" value="Genomic_DNA"/>
</dbReference>
<dbReference type="Gene3D" id="3.30.470.20">
    <property type="entry name" value="ATP-grasp fold, B domain"/>
    <property type="match status" value="1"/>
</dbReference>
<keyword evidence="1" id="KW-0677">Repeat</keyword>
<keyword evidence="8" id="KW-1185">Reference proteome</keyword>
<evidence type="ECO:0000259" key="5">
    <source>
        <dbReference type="PROSITE" id="PS50089"/>
    </source>
</evidence>
<evidence type="ECO:0000256" key="4">
    <source>
        <dbReference type="SAM" id="Phobius"/>
    </source>
</evidence>
<accession>A0A1Q9CHD4</accession>
<dbReference type="OrthoDB" id="8062037at2759"/>
<keyword evidence="2" id="KW-0863">Zinc-finger</keyword>
<dbReference type="Pfam" id="PF13639">
    <property type="entry name" value="zf-RING_2"/>
    <property type="match status" value="1"/>
</dbReference>
<protein>
    <submittedName>
        <fullName evidence="7">E3 ubiquitin-protein ligase TRIM71</fullName>
    </submittedName>
</protein>
<dbReference type="InterPro" id="IPR051826">
    <property type="entry name" value="E3_ubiquitin-ligase_domain"/>
</dbReference>
<dbReference type="GO" id="GO:0008270">
    <property type="term" value="F:zinc ion binding"/>
    <property type="evidence" value="ECO:0007669"/>
    <property type="project" value="UniProtKB-KW"/>
</dbReference>
<organism evidence="7 8">
    <name type="scientific">Symbiodinium microadriaticum</name>
    <name type="common">Dinoflagellate</name>
    <name type="synonym">Zooxanthella microadriatica</name>
    <dbReference type="NCBI Taxonomy" id="2951"/>
    <lineage>
        <taxon>Eukaryota</taxon>
        <taxon>Sar</taxon>
        <taxon>Alveolata</taxon>
        <taxon>Dinophyceae</taxon>
        <taxon>Suessiales</taxon>
        <taxon>Symbiodiniaceae</taxon>
        <taxon>Symbiodinium</taxon>
    </lineage>
</organism>
<gene>
    <name evidence="7" type="primary">Trim71</name>
    <name evidence="7" type="ORF">AK812_SmicGene37012</name>
</gene>
<dbReference type="SMART" id="SM00184">
    <property type="entry name" value="RING"/>
    <property type="match status" value="1"/>
</dbReference>
<name>A0A1Q9CHD4_SYMMI</name>
<dbReference type="InterPro" id="IPR011761">
    <property type="entry name" value="ATP-grasp"/>
</dbReference>
<dbReference type="SUPFAM" id="SSF56059">
    <property type="entry name" value="Glutathione synthetase ATP-binding domain-like"/>
    <property type="match status" value="1"/>
</dbReference>
<dbReference type="InterPro" id="IPR013083">
    <property type="entry name" value="Znf_RING/FYVE/PHD"/>
</dbReference>
<keyword evidence="4" id="KW-1133">Transmembrane helix</keyword>
<evidence type="ECO:0000313" key="7">
    <source>
        <dbReference type="EMBL" id="OLP82335.1"/>
    </source>
</evidence>
<dbReference type="GO" id="GO:0005524">
    <property type="term" value="F:ATP binding"/>
    <property type="evidence" value="ECO:0007669"/>
    <property type="project" value="UniProtKB-UniRule"/>
</dbReference>
<dbReference type="SUPFAM" id="SSF57850">
    <property type="entry name" value="RING/U-box"/>
    <property type="match status" value="1"/>
</dbReference>
<dbReference type="InterPro" id="IPR001841">
    <property type="entry name" value="Znf_RING"/>
</dbReference>
<dbReference type="CDD" id="cd05819">
    <property type="entry name" value="NHL"/>
    <property type="match status" value="1"/>
</dbReference>
<dbReference type="Gene3D" id="2.40.10.500">
    <property type="match status" value="1"/>
</dbReference>
<dbReference type="PANTHER" id="PTHR22765">
    <property type="entry name" value="RING FINGER AND PROTEASE ASSOCIATED DOMAIN-CONTAINING"/>
    <property type="match status" value="1"/>
</dbReference>
<feature type="transmembrane region" description="Helical" evidence="4">
    <location>
        <begin position="862"/>
        <end position="879"/>
    </location>
</feature>